<dbReference type="InterPro" id="IPR041712">
    <property type="entry name" value="DHPS-like_MBL-fold"/>
</dbReference>
<feature type="domain" description="Metallo-beta-lactamase" evidence="1">
    <location>
        <begin position="10"/>
        <end position="68"/>
    </location>
</feature>
<evidence type="ECO:0000313" key="3">
    <source>
        <dbReference type="Proteomes" id="UP000249239"/>
    </source>
</evidence>
<dbReference type="CDD" id="cd07713">
    <property type="entry name" value="DHPS-like_MBL-fold"/>
    <property type="match status" value="1"/>
</dbReference>
<dbReference type="RefSeq" id="WP_170124309.1">
    <property type="nucleotide sequence ID" value="NZ_QKZK01000012.1"/>
</dbReference>
<dbReference type="AlphaFoldDB" id="A0A2W7NAS3"/>
<accession>A0A2W7NAS3</accession>
<organism evidence="2 3">
    <name type="scientific">Breznakibacter xylanolyticus</name>
    <dbReference type="NCBI Taxonomy" id="990"/>
    <lineage>
        <taxon>Bacteria</taxon>
        <taxon>Pseudomonadati</taxon>
        <taxon>Bacteroidota</taxon>
        <taxon>Bacteroidia</taxon>
        <taxon>Marinilabiliales</taxon>
        <taxon>Marinilabiliaceae</taxon>
        <taxon>Breznakibacter</taxon>
    </lineage>
</organism>
<dbReference type="SUPFAM" id="SSF56281">
    <property type="entry name" value="Metallo-hydrolase/oxidoreductase"/>
    <property type="match status" value="1"/>
</dbReference>
<dbReference type="InterPro" id="IPR052926">
    <property type="entry name" value="Metallo-beta-lactamase_dom"/>
</dbReference>
<proteinExistence type="predicted"/>
<keyword evidence="3" id="KW-1185">Reference proteome</keyword>
<dbReference type="PANTHER" id="PTHR13754:SF13">
    <property type="entry name" value="METALLO-BETA-LACTAMASE SUPERFAMILY PROTEIN (AFU_ORTHOLOGUE AFUA_3G07630)"/>
    <property type="match status" value="1"/>
</dbReference>
<evidence type="ECO:0000313" key="2">
    <source>
        <dbReference type="EMBL" id="PZX16743.1"/>
    </source>
</evidence>
<dbReference type="PANTHER" id="PTHR13754">
    <property type="entry name" value="METALLO-BETA-LACTAMASE SUPERFAMILY PROTEIN"/>
    <property type="match status" value="1"/>
</dbReference>
<evidence type="ECO:0000259" key="1">
    <source>
        <dbReference type="Pfam" id="PF00753"/>
    </source>
</evidence>
<gene>
    <name evidence="2" type="ORF">LX69_01813</name>
</gene>
<sequence length="259" mass="29040">MYKNGLKAEHGLSILIKTDNHHILFDTGQTGLFMDNAQTMGEDLMKVNMVVISRGHYDHTGGLERFLKFNPHAMVFLKQEATHKKFSSSTGLVRSIGFPFDVTPYQERVRFITENTEIAPGIFLLTGIERNTSFETLHPKLMISATKGFMTDPFDDELVMYLHHNKGAVIMSGCAHRGLINTLNTVTKHTKSDLIRLFIGGTHLNGTHDHRLESTLQTLSKMKITQMMLNHCTGIQAYAQVSKRQTNVSYASTGTVVTL</sequence>
<dbReference type="Proteomes" id="UP000249239">
    <property type="component" value="Unassembled WGS sequence"/>
</dbReference>
<dbReference type="InterPro" id="IPR001279">
    <property type="entry name" value="Metallo-B-lactamas"/>
</dbReference>
<dbReference type="EMBL" id="QKZK01000012">
    <property type="protein sequence ID" value="PZX16743.1"/>
    <property type="molecule type" value="Genomic_DNA"/>
</dbReference>
<dbReference type="Pfam" id="PF00753">
    <property type="entry name" value="Lactamase_B"/>
    <property type="match status" value="1"/>
</dbReference>
<comment type="caution">
    <text evidence="2">The sequence shown here is derived from an EMBL/GenBank/DDBJ whole genome shotgun (WGS) entry which is preliminary data.</text>
</comment>
<name>A0A2W7NAS3_9BACT</name>
<reference evidence="2 3" key="1">
    <citation type="submission" date="2018-06" db="EMBL/GenBank/DDBJ databases">
        <title>Genomic Encyclopedia of Archaeal and Bacterial Type Strains, Phase II (KMG-II): from individual species to whole genera.</title>
        <authorList>
            <person name="Goeker M."/>
        </authorList>
    </citation>
    <scope>NUCLEOTIDE SEQUENCE [LARGE SCALE GENOMIC DNA]</scope>
    <source>
        <strain evidence="2 3">DSM 6779</strain>
    </source>
</reference>
<dbReference type="Gene3D" id="3.60.15.10">
    <property type="entry name" value="Ribonuclease Z/Hydroxyacylglutathione hydrolase-like"/>
    <property type="match status" value="1"/>
</dbReference>
<dbReference type="InterPro" id="IPR036866">
    <property type="entry name" value="RibonucZ/Hydroxyglut_hydro"/>
</dbReference>
<dbReference type="GO" id="GO:0016740">
    <property type="term" value="F:transferase activity"/>
    <property type="evidence" value="ECO:0007669"/>
    <property type="project" value="TreeGrafter"/>
</dbReference>
<protein>
    <submittedName>
        <fullName evidence="2">7, 8-dihydropterin-6-yl-methyl-4-(Beta-D-ribofuranosyl)aminobenzene 5'-phosphate synthase</fullName>
    </submittedName>
</protein>